<proteinExistence type="predicted"/>
<keyword evidence="1" id="KW-0597">Phosphoprotein</keyword>
<dbReference type="AlphaFoldDB" id="A0A5A7S5S6"/>
<dbReference type="OrthoDB" id="5240729at2"/>
<sequence>MHNSGPRIEVIPGRHLVGCTANSVVVVSNRGEDELNSGSSTAADLAALLDLVRDAVARDGAQPAKLVARAATEWAIARGDDVDFGVLVPAGDGIGVFLRGAVTAVLPEGEPLRGSDAGFTVDRVVRGPLRAIGLFVDDAKPAIPAEQGVSAVAEGVLPGSGAVLWFTPPIAAAPPVEASDTRLDRTELAASAGARVRGFVCPAGHLNDPRSPMCAACGQSVDRTSQSLIEGIRPPLGALLLDDGTSYPLGADCVIGRDPARSEPAQRGLVPIRVDDSSGGISRAHSEIHLVDWDVIVVDRGSTNGTHVRMPGQQDWHPVGAQRRVAIGRGTEIMIGSRVFRLVGVNG</sequence>
<evidence type="ECO:0000259" key="2">
    <source>
        <dbReference type="PROSITE" id="PS50006"/>
    </source>
</evidence>
<dbReference type="InterPro" id="IPR000253">
    <property type="entry name" value="FHA_dom"/>
</dbReference>
<dbReference type="Pfam" id="PF00498">
    <property type="entry name" value="FHA"/>
    <property type="match status" value="1"/>
</dbReference>
<protein>
    <submittedName>
        <fullName evidence="3">FHA domain-containing protein</fullName>
    </submittedName>
</protein>
<gene>
    <name evidence="3" type="ORF">FOY51_18170</name>
</gene>
<dbReference type="PROSITE" id="PS50006">
    <property type="entry name" value="FHA_DOMAIN"/>
    <property type="match status" value="1"/>
</dbReference>
<dbReference type="Gene3D" id="2.60.200.20">
    <property type="match status" value="1"/>
</dbReference>
<comment type="caution">
    <text evidence="3">The sequence shown here is derived from an EMBL/GenBank/DDBJ whole genome shotgun (WGS) entry which is preliminary data.</text>
</comment>
<dbReference type="InterPro" id="IPR008984">
    <property type="entry name" value="SMAD_FHA_dom_sf"/>
</dbReference>
<feature type="domain" description="FHA" evidence="2">
    <location>
        <begin position="253"/>
        <end position="308"/>
    </location>
</feature>
<evidence type="ECO:0000256" key="1">
    <source>
        <dbReference type="ARBA" id="ARBA00022553"/>
    </source>
</evidence>
<keyword evidence="4" id="KW-1185">Reference proteome</keyword>
<name>A0A5A7S5S6_9NOCA</name>
<dbReference type="RefSeq" id="WP_149431685.1">
    <property type="nucleotide sequence ID" value="NZ_VLNY01000009.1"/>
</dbReference>
<evidence type="ECO:0000313" key="3">
    <source>
        <dbReference type="EMBL" id="KAA0021480.1"/>
    </source>
</evidence>
<dbReference type="CDD" id="cd00060">
    <property type="entry name" value="FHA"/>
    <property type="match status" value="1"/>
</dbReference>
<accession>A0A5A7S5S6</accession>
<dbReference type="EMBL" id="VLNY01000009">
    <property type="protein sequence ID" value="KAA0021480.1"/>
    <property type="molecule type" value="Genomic_DNA"/>
</dbReference>
<evidence type="ECO:0000313" key="4">
    <source>
        <dbReference type="Proteomes" id="UP000322244"/>
    </source>
</evidence>
<dbReference type="SUPFAM" id="SSF49879">
    <property type="entry name" value="SMAD/FHA domain"/>
    <property type="match status" value="1"/>
</dbReference>
<dbReference type="Proteomes" id="UP000322244">
    <property type="component" value="Unassembled WGS sequence"/>
</dbReference>
<reference evidence="3 4" key="1">
    <citation type="submission" date="2019-07" db="EMBL/GenBank/DDBJ databases">
        <title>Rhodococcus cavernicolus sp. nov., isolated from a cave.</title>
        <authorList>
            <person name="Lee S.D."/>
        </authorList>
    </citation>
    <scope>NUCLEOTIDE SEQUENCE [LARGE SCALE GENOMIC DNA]</scope>
    <source>
        <strain evidence="3 4">C1-24</strain>
    </source>
</reference>
<organism evidence="3 4">
    <name type="scientific">Antrihabitans cavernicola</name>
    <dbReference type="NCBI Taxonomy" id="2495913"/>
    <lineage>
        <taxon>Bacteria</taxon>
        <taxon>Bacillati</taxon>
        <taxon>Actinomycetota</taxon>
        <taxon>Actinomycetes</taxon>
        <taxon>Mycobacteriales</taxon>
        <taxon>Nocardiaceae</taxon>
        <taxon>Antrihabitans</taxon>
    </lineage>
</organism>